<dbReference type="AlphaFoldDB" id="A0A2T4ADJ5"/>
<evidence type="ECO:0000313" key="1">
    <source>
        <dbReference type="EMBL" id="PTB55116.1"/>
    </source>
</evidence>
<keyword evidence="2" id="KW-1185">Reference proteome</keyword>
<dbReference type="EMBL" id="KZ679680">
    <property type="protein sequence ID" value="PTB55116.1"/>
    <property type="molecule type" value="Genomic_DNA"/>
</dbReference>
<reference evidence="1 2" key="1">
    <citation type="submission" date="2016-07" db="EMBL/GenBank/DDBJ databases">
        <title>Multiple horizontal gene transfer events from other fungi enriched the ability of initially mycotrophic Trichoderma (Ascomycota) to feed on dead plant biomass.</title>
        <authorList>
            <consortium name="DOE Joint Genome Institute"/>
            <person name="Aerts A."/>
            <person name="Atanasova L."/>
            <person name="Chenthamara K."/>
            <person name="Zhang J."/>
            <person name="Grujic M."/>
            <person name="Henrissat B."/>
            <person name="Kuo A."/>
            <person name="Salamov A."/>
            <person name="Lipzen A."/>
            <person name="Labutti K."/>
            <person name="Barry K."/>
            <person name="Miao Y."/>
            <person name="Rahimi M.J."/>
            <person name="Shen Q."/>
            <person name="Grigoriev I.V."/>
            <person name="Kubicek C.P."/>
            <person name="Druzhinina I.S."/>
        </authorList>
    </citation>
    <scope>NUCLEOTIDE SEQUENCE [LARGE SCALE GENOMIC DNA]</scope>
    <source>
        <strain evidence="1 2">CBS 226.95</strain>
    </source>
</reference>
<dbReference type="Proteomes" id="UP000241690">
    <property type="component" value="Unassembled WGS sequence"/>
</dbReference>
<protein>
    <submittedName>
        <fullName evidence="1">Uncharacterized protein</fullName>
    </submittedName>
</protein>
<proteinExistence type="predicted"/>
<organism evidence="1 2">
    <name type="scientific">Trichoderma harzianum CBS 226.95</name>
    <dbReference type="NCBI Taxonomy" id="983964"/>
    <lineage>
        <taxon>Eukaryota</taxon>
        <taxon>Fungi</taxon>
        <taxon>Dikarya</taxon>
        <taxon>Ascomycota</taxon>
        <taxon>Pezizomycotina</taxon>
        <taxon>Sordariomycetes</taxon>
        <taxon>Hypocreomycetidae</taxon>
        <taxon>Hypocreales</taxon>
        <taxon>Hypocreaceae</taxon>
        <taxon>Trichoderma</taxon>
    </lineage>
</organism>
<evidence type="ECO:0000313" key="2">
    <source>
        <dbReference type="Proteomes" id="UP000241690"/>
    </source>
</evidence>
<accession>A0A2T4ADJ5</accession>
<dbReference type="GeneID" id="36630081"/>
<sequence length="102" mass="11406">MCRLIWQMQRTSCLDAVVNTVIRLALPAAAIIKVAWKAALSFEREDRDSRTKGVGHIVGRILGLFMWTIDHTLRPNLVLAKGLKWPNYSEAKTKADSKCGSP</sequence>
<dbReference type="RefSeq" id="XP_024774793.1">
    <property type="nucleotide sequence ID" value="XM_024921498.1"/>
</dbReference>
<name>A0A2T4ADJ5_TRIHA</name>
<gene>
    <name evidence="1" type="ORF">M431DRAFT_5702</name>
</gene>